<sequence length="156" mass="15482">MARSDRPTLGGAPGRLPVLVSFAVVVVVAAAVIALTRTPGGAPGPVTATPVGAAAAPGGPPEAVVVARVLRVPEVTGGGRAPVLVGLDASASSDPDGGALTYRWDLDGDGRHDDGARAAPRVRLTGRAPAVVTVVVRDGTGLADAARLRLPRGPQR</sequence>
<accession>A0ABX8EQZ7</accession>
<evidence type="ECO:0000313" key="3">
    <source>
        <dbReference type="Proteomes" id="UP000679307"/>
    </source>
</evidence>
<dbReference type="Gene3D" id="2.60.40.10">
    <property type="entry name" value="Immunoglobulins"/>
    <property type="match status" value="1"/>
</dbReference>
<proteinExistence type="predicted"/>
<evidence type="ECO:0000256" key="1">
    <source>
        <dbReference type="SAM" id="Phobius"/>
    </source>
</evidence>
<dbReference type="Proteomes" id="UP000679307">
    <property type="component" value="Chromosome"/>
</dbReference>
<name>A0ABX8EQZ7_9ACTN</name>
<gene>
    <name evidence="2" type="ORF">ENKNEFLB_04321</name>
</gene>
<keyword evidence="1" id="KW-1133">Transmembrane helix</keyword>
<keyword evidence="1" id="KW-0812">Transmembrane</keyword>
<dbReference type="EMBL" id="CP075371">
    <property type="protein sequence ID" value="QVT81902.1"/>
    <property type="molecule type" value="Genomic_DNA"/>
</dbReference>
<evidence type="ECO:0000313" key="2">
    <source>
        <dbReference type="EMBL" id="QVT81902.1"/>
    </source>
</evidence>
<feature type="transmembrane region" description="Helical" evidence="1">
    <location>
        <begin position="16"/>
        <end position="35"/>
    </location>
</feature>
<keyword evidence="3" id="KW-1185">Reference proteome</keyword>
<dbReference type="InterPro" id="IPR013783">
    <property type="entry name" value="Ig-like_fold"/>
</dbReference>
<organism evidence="2 3">
    <name type="scientific">Nocardioides aquaticus</name>
    <dbReference type="NCBI Taxonomy" id="160826"/>
    <lineage>
        <taxon>Bacteria</taxon>
        <taxon>Bacillati</taxon>
        <taxon>Actinomycetota</taxon>
        <taxon>Actinomycetes</taxon>
        <taxon>Propionibacteriales</taxon>
        <taxon>Nocardioidaceae</taxon>
        <taxon>Nocardioides</taxon>
    </lineage>
</organism>
<evidence type="ECO:0008006" key="4">
    <source>
        <dbReference type="Google" id="ProtNLM"/>
    </source>
</evidence>
<dbReference type="RefSeq" id="WP_214057202.1">
    <property type="nucleotide sequence ID" value="NZ_CP075371.1"/>
</dbReference>
<protein>
    <recommendedName>
        <fullName evidence="4">PKD domain-containing protein</fullName>
    </recommendedName>
</protein>
<reference evidence="2 3" key="1">
    <citation type="submission" date="2021-05" db="EMBL/GenBank/DDBJ databases">
        <title>Complete genome of Nocardioides aquaticus KCTC 9944T isolated from meromictic and hypersaline Ekho Lake, Antarctica.</title>
        <authorList>
            <person name="Hwang K."/>
            <person name="Kim K.M."/>
            <person name="Choe H."/>
        </authorList>
    </citation>
    <scope>NUCLEOTIDE SEQUENCE [LARGE SCALE GENOMIC DNA]</scope>
    <source>
        <strain evidence="2 3">KCTC 9944</strain>
    </source>
</reference>
<keyword evidence="1" id="KW-0472">Membrane</keyword>